<dbReference type="PANTHER" id="PTHR45999">
    <property type="entry name" value="UNC-13-4A, ISOFORM B"/>
    <property type="match status" value="1"/>
</dbReference>
<proteinExistence type="predicted"/>
<dbReference type="STRING" id="2018661.A0A2A2JM41"/>
<dbReference type="PANTHER" id="PTHR45999:SF4">
    <property type="entry name" value="UNC-13-4A, ISOFORM B"/>
    <property type="match status" value="1"/>
</dbReference>
<comment type="caution">
    <text evidence="2">The sequence shown here is derived from an EMBL/GenBank/DDBJ whole genome shotgun (WGS) entry which is preliminary data.</text>
</comment>
<dbReference type="Proteomes" id="UP000218231">
    <property type="component" value="Unassembled WGS sequence"/>
</dbReference>
<keyword evidence="1" id="KW-0268">Exocytosis</keyword>
<name>A0A2A2JM41_9BILA</name>
<dbReference type="EMBL" id="LIAE01010354">
    <property type="protein sequence ID" value="PAV62589.1"/>
    <property type="molecule type" value="Genomic_DNA"/>
</dbReference>
<dbReference type="EMBL" id="LIAE01010354">
    <property type="protein sequence ID" value="PAV62588.1"/>
    <property type="molecule type" value="Genomic_DNA"/>
</dbReference>
<organism evidence="2 3">
    <name type="scientific">Diploscapter pachys</name>
    <dbReference type="NCBI Taxonomy" id="2018661"/>
    <lineage>
        <taxon>Eukaryota</taxon>
        <taxon>Metazoa</taxon>
        <taxon>Ecdysozoa</taxon>
        <taxon>Nematoda</taxon>
        <taxon>Chromadorea</taxon>
        <taxon>Rhabditida</taxon>
        <taxon>Rhabditina</taxon>
        <taxon>Rhabditomorpha</taxon>
        <taxon>Rhabditoidea</taxon>
        <taxon>Rhabditidae</taxon>
        <taxon>Diploscapter</taxon>
    </lineage>
</organism>
<dbReference type="AlphaFoldDB" id="A0A2A2JM41"/>
<protein>
    <submittedName>
        <fullName evidence="2">Uncharacterized protein</fullName>
    </submittedName>
</protein>
<evidence type="ECO:0000256" key="1">
    <source>
        <dbReference type="ARBA" id="ARBA00022483"/>
    </source>
</evidence>
<evidence type="ECO:0000313" key="3">
    <source>
        <dbReference type="Proteomes" id="UP000218231"/>
    </source>
</evidence>
<dbReference type="EMBL" id="LIAE01010354">
    <property type="protein sequence ID" value="PAV62590.1"/>
    <property type="molecule type" value="Genomic_DNA"/>
</dbReference>
<dbReference type="GO" id="GO:0006887">
    <property type="term" value="P:exocytosis"/>
    <property type="evidence" value="ECO:0007669"/>
    <property type="project" value="UniProtKB-KW"/>
</dbReference>
<keyword evidence="3" id="KW-1185">Reference proteome</keyword>
<gene>
    <name evidence="2" type="ORF">WR25_26420</name>
</gene>
<dbReference type="InterPro" id="IPR052095">
    <property type="entry name" value="UNC-13_domain"/>
</dbReference>
<evidence type="ECO:0000313" key="2">
    <source>
        <dbReference type="EMBL" id="PAV62589.1"/>
    </source>
</evidence>
<sequence length="709" mass="82655">MRDQALTAITAAIYLSHAHRDQNRAKQLLDGVQTIFEIDETHFEEIVSGCISKYQFYSINLMANLSPIHNLLLLIHDDETCRQLAINSAEQYQFELGNHSKFKVKFDVVKLNGERKSAVVRSSSFMKRLLRGDKRQNSIDLSELPLGEKTTFPLKTHGYSIDITMDREIRKTDVPNLEFEDVLEFIQRLHEYECSKWKDESMQAKRKSRLEYDGELSDVPFAILHTGAIFHMIPPIIVEMITLASFLVWDCSTAPLSPISISKTCNNLIRQTPEDHELADMCHYMLEYGAAIRNEFSMPTVFFKQYGIDYIEVSMKIMDEKICSSFPSYLKRQLESLDSRNDEQLDKFTKCTMKIYDIFNQMLKFARDNGLNSLEMENFECWFESIAVFWTYSWRSISKKMVEKTISLADEEDDRKEQQRPLPAGLYSFLCIQKGISDDFAKLALKQSSNLLMTTIAIINIFCENSYAYCKRVYSEALSHRRRRGSQILISPQKYRIARAMNGMEKSLKFTEERWENLLELERVKTSMRAEELEAVKRNAEATLRSTREKCESMMTILAEKVAARRKDEISRIAEMVAHHRSTNRLFGVSWEMHSTKEHGKWDHAITAVENLVGVYHEKMEERCCRLTCAVIGRVLEDEICKRLKPNNTETYYGKIYELLLMFYEQTIEAQVKQTSTEFLRLQCAYSKTENENNIVYLNSTKFLKFDLV</sequence>
<dbReference type="OrthoDB" id="7976202at2759"/>
<accession>A0A2A2JM41</accession>
<dbReference type="GO" id="GO:0099503">
    <property type="term" value="C:secretory vesicle"/>
    <property type="evidence" value="ECO:0007669"/>
    <property type="project" value="TreeGrafter"/>
</dbReference>
<reference evidence="2 3" key="1">
    <citation type="journal article" date="2017" name="Curr. Biol.">
        <title>Genome architecture and evolution of a unichromosomal asexual nematode.</title>
        <authorList>
            <person name="Fradin H."/>
            <person name="Zegar C."/>
            <person name="Gutwein M."/>
            <person name="Lucas J."/>
            <person name="Kovtun M."/>
            <person name="Corcoran D."/>
            <person name="Baugh L.R."/>
            <person name="Kiontke K."/>
            <person name="Gunsalus K."/>
            <person name="Fitch D.H."/>
            <person name="Piano F."/>
        </authorList>
    </citation>
    <scope>NUCLEOTIDE SEQUENCE [LARGE SCALE GENOMIC DNA]</scope>
    <source>
        <strain evidence="2">PF1309</strain>
    </source>
</reference>